<dbReference type="eggNOG" id="COG4719">
    <property type="taxonomic scope" value="Bacteria"/>
</dbReference>
<evidence type="ECO:0000313" key="5">
    <source>
        <dbReference type="Proteomes" id="UP000003226"/>
    </source>
</evidence>
<dbReference type="InterPro" id="IPR051172">
    <property type="entry name" value="Chlamydia_OmcB"/>
</dbReference>
<sequence>MTSLPVRTETIRQRHAGATPADARPSHRLRKIGLMLLLLAGWLALTPALAVDTTCAAATTQGTAPADYQSYCWIDFSSYVDSTARSSAGQPFVVTLSNGAVMRFTLKSNAALNRVGVPSWSGAAFGNNATFAGIPGQPVLYTATDGSTVTLSLSSITVDTSGGPAPFAFVAADGESTNNNESLSFTTSGSPWALLASIPYSGSGLYPNLSGVGTATVTESGAAGTVGSYAFASAGSPSTVTAVLTAGGLQGALFGVKFVGPDLGITKSHVGNFATGTNGSYKLAVHNYSAYATSAATTVTDTLPAELSYVSASGTGWTCSATGQTVTCSNPSTLASGADLPPITLNVAVAGNAPASISNTATVTTLGDYSKANNSSTDIVTVIRSDLSTSTKTVLDTNGGDTNPGDTLRYTITLINNTVAVASGVSVSDDMPAGVGGLSVISTPAGSSNGSTSSGGANGTGKVSVSGISVPANGSVTIVYDVTVSGSDAPGFTIDNSATVNNPNGTGSTPAAPTVVVSKTLVAPPSTGNKILYVQDAGTLTRTQQTSNSTTGSRKGIDGGGDTATWTLTPAIASGKTLVLPAQTVTVRLVIAATGDYTYDGRSVVATLLNGTSTIASDTESVANGNAVYTFQIPISAQTIAAGSGLNLRITNNGYSSWFANESIAVSQKTGGQGISTVSVYTTTVINVDSISIYSAAYSSTATKASYLPADHVYVRAVISDPFGQYDITNATLTLTDPNNATPVNGVNMTRVDSATSGATRIFEYDYTVPSGAKTGTWHAAVTGIEGFEGTVTHTRIGLFEVALPQPNLLVMKSVTVATDPTYCTTAGNPASCSVPAGKAMHSLPGAAVQYTINVSNNGVGPADNNSLVITDPLPANTKFVLGSVAFADGTPNSGLTLAPANVSYSSVGSAGPWTYTPANDGSGADANVKALKIAPQGIMAGKSGATAPNFSVTFRVIIL</sequence>
<dbReference type="Pfam" id="PF01345">
    <property type="entry name" value="DUF11"/>
    <property type="match status" value="2"/>
</dbReference>
<evidence type="ECO:0000256" key="1">
    <source>
        <dbReference type="SAM" id="MobiDB-lite"/>
    </source>
</evidence>
<protein>
    <recommendedName>
        <fullName evidence="6">DUF11 domain-containing protein</fullName>
    </recommendedName>
</protein>
<name>I4W2Y9_9GAMM</name>
<reference evidence="4 5" key="1">
    <citation type="journal article" date="2012" name="J. Bacteriol.">
        <title>Genome sequences for six rhodanobacter strains, isolated from soils and the terrestrial subsurface, with variable denitrification capabilities.</title>
        <authorList>
            <person name="Kostka J.E."/>
            <person name="Green S.J."/>
            <person name="Rishishwar L."/>
            <person name="Prakash O."/>
            <person name="Katz L.S."/>
            <person name="Marino-Ramirez L."/>
            <person name="Jordan I.K."/>
            <person name="Munk C."/>
            <person name="Ivanova N."/>
            <person name="Mikhailova N."/>
            <person name="Watson D.B."/>
            <person name="Brown S.D."/>
            <person name="Palumbo A.V."/>
            <person name="Brooks S.C."/>
        </authorList>
    </citation>
    <scope>NUCLEOTIDE SEQUENCE [LARGE SCALE GENOMIC DNA]</scope>
    <source>
        <strain evidence="4 5">B39</strain>
    </source>
</reference>
<dbReference type="RefSeq" id="WP_007806698.1">
    <property type="nucleotide sequence ID" value="NZ_AJXT01000012.1"/>
</dbReference>
<dbReference type="Pfam" id="PF18651">
    <property type="entry name" value="CshA_NR2"/>
    <property type="match status" value="1"/>
</dbReference>
<proteinExistence type="predicted"/>
<dbReference type="PATRIC" id="fig|1163407.3.peg.1382"/>
<evidence type="ECO:0000313" key="4">
    <source>
        <dbReference type="EMBL" id="EIL93830.1"/>
    </source>
</evidence>
<feature type="domain" description="DUF11" evidence="2">
    <location>
        <begin position="262"/>
        <end position="377"/>
    </location>
</feature>
<dbReference type="InterPro" id="IPR047589">
    <property type="entry name" value="DUF11_rpt"/>
</dbReference>
<dbReference type="OrthoDB" id="5959557at2"/>
<comment type="caution">
    <text evidence="4">The sequence shown here is derived from an EMBL/GenBank/DDBJ whole genome shotgun (WGS) entry which is preliminary data.</text>
</comment>
<feature type="region of interest" description="Disordered" evidence="1">
    <location>
        <begin position="1"/>
        <end position="23"/>
    </location>
</feature>
<accession>I4W2Y9</accession>
<dbReference type="NCBIfam" id="TIGR01451">
    <property type="entry name" value="B_ant_repeat"/>
    <property type="match status" value="2"/>
</dbReference>
<dbReference type="AlphaFoldDB" id="I4W2Y9"/>
<dbReference type="Proteomes" id="UP000003226">
    <property type="component" value="Unassembled WGS sequence"/>
</dbReference>
<feature type="domain" description="Surface adhesin CshA non-repetitive" evidence="3">
    <location>
        <begin position="70"/>
        <end position="256"/>
    </location>
</feature>
<dbReference type="STRING" id="1163407.UU7_06888"/>
<dbReference type="PANTHER" id="PTHR34819">
    <property type="entry name" value="LARGE CYSTEINE-RICH PERIPLASMIC PROTEIN OMCB"/>
    <property type="match status" value="1"/>
</dbReference>
<dbReference type="InterPro" id="IPR001434">
    <property type="entry name" value="OmcB-like_DUF11"/>
</dbReference>
<evidence type="ECO:0008006" key="6">
    <source>
        <dbReference type="Google" id="ProtNLM"/>
    </source>
</evidence>
<dbReference type="eggNOG" id="COG4932">
    <property type="taxonomic scope" value="Bacteria"/>
</dbReference>
<gene>
    <name evidence="4" type="ORF">UU7_06888</name>
</gene>
<keyword evidence="5" id="KW-1185">Reference proteome</keyword>
<evidence type="ECO:0000259" key="3">
    <source>
        <dbReference type="Pfam" id="PF18651"/>
    </source>
</evidence>
<dbReference type="InterPro" id="IPR040683">
    <property type="entry name" value="CshA_NR2"/>
</dbReference>
<evidence type="ECO:0000259" key="2">
    <source>
        <dbReference type="Pfam" id="PF01345"/>
    </source>
</evidence>
<dbReference type="EMBL" id="AJXT01000012">
    <property type="protein sequence ID" value="EIL93830.1"/>
    <property type="molecule type" value="Genomic_DNA"/>
</dbReference>
<feature type="domain" description="DUF11" evidence="2">
    <location>
        <begin position="401"/>
        <end position="503"/>
    </location>
</feature>
<dbReference type="eggNOG" id="COG3391">
    <property type="taxonomic scope" value="Bacteria"/>
</dbReference>
<organism evidence="4 5">
    <name type="scientific">Rhodanobacter spathiphylli B39</name>
    <dbReference type="NCBI Taxonomy" id="1163407"/>
    <lineage>
        <taxon>Bacteria</taxon>
        <taxon>Pseudomonadati</taxon>
        <taxon>Pseudomonadota</taxon>
        <taxon>Gammaproteobacteria</taxon>
        <taxon>Lysobacterales</taxon>
        <taxon>Rhodanobacteraceae</taxon>
        <taxon>Rhodanobacter</taxon>
    </lineage>
</organism>